<gene>
    <name evidence="4" type="ORF">AG1IA_08496</name>
</gene>
<dbReference type="InterPro" id="IPR014710">
    <property type="entry name" value="RmlC-like_jellyroll"/>
</dbReference>
<protein>
    <submittedName>
        <fullName evidence="4">Cupin domain-containing protein</fullName>
    </submittedName>
</protein>
<evidence type="ECO:0000313" key="4">
    <source>
        <dbReference type="EMBL" id="ELU37478.1"/>
    </source>
</evidence>
<dbReference type="Proteomes" id="UP000011668">
    <property type="component" value="Unassembled WGS sequence"/>
</dbReference>
<proteinExistence type="predicted"/>
<evidence type="ECO:0000313" key="5">
    <source>
        <dbReference type="Proteomes" id="UP000011668"/>
    </source>
</evidence>
<dbReference type="InterPro" id="IPR013096">
    <property type="entry name" value="Cupin_2"/>
</dbReference>
<feature type="domain" description="Cupin type-2" evidence="3">
    <location>
        <begin position="217"/>
        <end position="274"/>
    </location>
</feature>
<feature type="compositionally biased region" description="Polar residues" evidence="2">
    <location>
        <begin position="888"/>
        <end position="915"/>
    </location>
</feature>
<dbReference type="CDD" id="cd02224">
    <property type="entry name" value="cupin_SPO2919-like"/>
    <property type="match status" value="1"/>
</dbReference>
<dbReference type="EMBL" id="AFRT01002627">
    <property type="protein sequence ID" value="ELU37478.1"/>
    <property type="molecule type" value="Genomic_DNA"/>
</dbReference>
<dbReference type="AlphaFoldDB" id="L8WKY8"/>
<organism evidence="4 5">
    <name type="scientific">Thanatephorus cucumeris (strain AG1-IA)</name>
    <name type="common">Rice sheath blight fungus</name>
    <name type="synonym">Rhizoctonia solani</name>
    <dbReference type="NCBI Taxonomy" id="983506"/>
    <lineage>
        <taxon>Eukaryota</taxon>
        <taxon>Fungi</taxon>
        <taxon>Dikarya</taxon>
        <taxon>Basidiomycota</taxon>
        <taxon>Agaricomycotina</taxon>
        <taxon>Agaricomycetes</taxon>
        <taxon>Cantharellales</taxon>
        <taxon>Ceratobasidiaceae</taxon>
        <taxon>Rhizoctonia</taxon>
        <taxon>Rhizoctonia solani AG-1</taxon>
    </lineage>
</organism>
<keyword evidence="5" id="KW-1185">Reference proteome</keyword>
<keyword evidence="1" id="KW-0479">Metal-binding</keyword>
<dbReference type="Gene3D" id="2.60.120.10">
    <property type="entry name" value="Jelly Rolls"/>
    <property type="match status" value="2"/>
</dbReference>
<reference evidence="4 5" key="1">
    <citation type="journal article" date="2013" name="Nat. Commun.">
        <title>The evolution and pathogenic mechanisms of the rice sheath blight pathogen.</title>
        <authorList>
            <person name="Zheng A."/>
            <person name="Lin R."/>
            <person name="Xu L."/>
            <person name="Qin P."/>
            <person name="Tang C."/>
            <person name="Ai P."/>
            <person name="Zhang D."/>
            <person name="Liu Y."/>
            <person name="Sun Z."/>
            <person name="Feng H."/>
            <person name="Wang Y."/>
            <person name="Chen Y."/>
            <person name="Liang X."/>
            <person name="Fu R."/>
            <person name="Li Q."/>
            <person name="Zhang J."/>
            <person name="Yu X."/>
            <person name="Xie Z."/>
            <person name="Ding L."/>
            <person name="Guan P."/>
            <person name="Tang J."/>
            <person name="Liang Y."/>
            <person name="Wang S."/>
            <person name="Deng Q."/>
            <person name="Li S."/>
            <person name="Zhu J."/>
            <person name="Wang L."/>
            <person name="Liu H."/>
            <person name="Li P."/>
        </authorList>
    </citation>
    <scope>NUCLEOTIDE SEQUENCE [LARGE SCALE GENOMIC DNA]</scope>
    <source>
        <strain evidence="5">AG-1 IA</strain>
    </source>
</reference>
<dbReference type="InterPro" id="IPR051610">
    <property type="entry name" value="GPI/OXD"/>
</dbReference>
<accession>L8WKY8</accession>
<feature type="compositionally biased region" description="Low complexity" evidence="2">
    <location>
        <begin position="763"/>
        <end position="773"/>
    </location>
</feature>
<dbReference type="OrthoDB" id="10263073at2759"/>
<dbReference type="InterPro" id="IPR011051">
    <property type="entry name" value="RmlC_Cupin_sf"/>
</dbReference>
<feature type="region of interest" description="Disordered" evidence="2">
    <location>
        <begin position="339"/>
        <end position="375"/>
    </location>
</feature>
<dbReference type="PANTHER" id="PTHR35848">
    <property type="entry name" value="OXALATE-BINDING PROTEIN"/>
    <property type="match status" value="1"/>
</dbReference>
<evidence type="ECO:0000259" key="3">
    <source>
        <dbReference type="Pfam" id="PF07883"/>
    </source>
</evidence>
<comment type="caution">
    <text evidence="4">The sequence shown here is derived from an EMBL/GenBank/DDBJ whole genome shotgun (WGS) entry which is preliminary data.</text>
</comment>
<dbReference type="GO" id="GO:0046872">
    <property type="term" value="F:metal ion binding"/>
    <property type="evidence" value="ECO:0007669"/>
    <property type="project" value="UniProtKB-KW"/>
</dbReference>
<feature type="region of interest" description="Disordered" evidence="2">
    <location>
        <begin position="888"/>
        <end position="938"/>
    </location>
</feature>
<sequence>MLRAQIYCSISDHPVITSNRVYSMTEYPSSRVHEICSGGCWHRAYVANRTQQAGCRSYWGRPKYLTGKEIKLYKLKVQGQIVEIYFGSYVQTGLTSGTRRHRKMKLRTINCDPSFRVLDWKVTLAIVQDQGQIGKQIWHAEMITQIPRSLSRFTVPAMASIFSTLHKPSTSERPPYLVHAPSLLKPCNDVPDEMHTSIVTLGAQLGLHTDRWGINLESLSHGTRSSIPHAHSARDEFVYVVSGSGLVWLDGETYDLEPGDCVGFPAGTGEAHALIKDGVPDGGWEDDYEERVKGGPLVLLVVGENGRNDQVWYPRGEHEHPNKMRQRLGWWTDHPARAQGQHSGWPFKPRKDSSSIYSDPENKYGPPTSINHKPAEFWPTTGRILHAKIMPAPCPFVPGAGSVLLSAFTGLSGRFDIMQLRLPPGLSSHYAPAVFGPVPNGVQAPPDVQARAQGDALVYVLEGEGELSVWDARETLFARVTGSKLRTETSVIRQGDCAAFPGGSGLAWAIKNTAAIGSKEDLDILVIEENIPGDKVVYPCANDVVDARERVAREGGRWWGEIEHGLTGKKIEFREKIKSVYRLGHLLEQVGLFTHFGWADKVEVEDSPFTIRAAGLKSGQISTRFRNEAALFHTSAIYWPIDVPLKILAVALASPTTLDIHSAPILSSSVSSATNSSDIELRGTSTSLRKIISINHGLRYRHTTSIHCRTRIKVLPALGISRRPFADRVSGRSAQAEQLPEYTPIDSQSQMPKAQNPDRRGRSPGPRSLTSRGILRHRSTSGRNGKTKPVHPAALMAQLKRRLHSQPKTEETRDDMEVDTSGRVRAVRKSSLRAGVIVARRKRESGGEDADVSSAEIGTASTPYSRNVSPGHNALIYWSRRRASSFGEQSTSASLETGSPTISITEAPNTSNSGPLPNARRRRAGRSASTSGLPLPQLDTTDITVRRPSVALSLMKTPFIQDVDMASPMSATPIMRTSTESSMWGPRKFNRSTIHHGPIEEAPKPSSPPPDYASVMHRDDEDGDADDEKTPLRTMPTRRAGSPAPASSLDTVHEEEETLPKSGVDLTDKDDVMSP</sequence>
<feature type="compositionally biased region" description="Basic and acidic residues" evidence="2">
    <location>
        <begin position="1066"/>
        <end position="1075"/>
    </location>
</feature>
<feature type="compositionally biased region" description="Basic residues" evidence="2">
    <location>
        <begin position="774"/>
        <end position="789"/>
    </location>
</feature>
<dbReference type="SUPFAM" id="SSF51182">
    <property type="entry name" value="RmlC-like cupins"/>
    <property type="match status" value="1"/>
</dbReference>
<evidence type="ECO:0000256" key="2">
    <source>
        <dbReference type="SAM" id="MobiDB-lite"/>
    </source>
</evidence>
<feature type="region of interest" description="Disordered" evidence="2">
    <location>
        <begin position="977"/>
        <end position="1075"/>
    </location>
</feature>
<feature type="region of interest" description="Disordered" evidence="2">
    <location>
        <begin position="801"/>
        <end position="820"/>
    </location>
</feature>
<dbReference type="HOGENOM" id="CLU_287007_0_0_1"/>
<evidence type="ECO:0000256" key="1">
    <source>
        <dbReference type="ARBA" id="ARBA00022723"/>
    </source>
</evidence>
<name>L8WKY8_THACA</name>
<feature type="region of interest" description="Disordered" evidence="2">
    <location>
        <begin position="726"/>
        <end position="791"/>
    </location>
</feature>
<dbReference type="Pfam" id="PF07883">
    <property type="entry name" value="Cupin_2"/>
    <property type="match status" value="1"/>
</dbReference>